<dbReference type="PANTHER" id="PTHR37313:SF1">
    <property type="entry name" value="UPF0749 PROTEIN RV1823"/>
    <property type="match status" value="1"/>
</dbReference>
<evidence type="ECO:0000256" key="2">
    <source>
        <dbReference type="SAM" id="Phobius"/>
    </source>
</evidence>
<accession>A0A3G9IXZ3</accession>
<dbReference type="InterPro" id="IPR010273">
    <property type="entry name" value="DUF881"/>
</dbReference>
<comment type="similarity">
    <text evidence="1">Belongs to the UPF0749 family.</text>
</comment>
<keyword evidence="2" id="KW-0812">Transmembrane</keyword>
<reference evidence="3 4" key="1">
    <citation type="submission" date="2018-11" db="EMBL/GenBank/DDBJ databases">
        <title>Complete genome sequence of Nocardioides baekrokdamisoli strain KCTC 39748.</title>
        <authorList>
            <person name="Kang S.W."/>
            <person name="Lee K.C."/>
            <person name="Kim K.K."/>
            <person name="Kim J.S."/>
            <person name="Kim D.S."/>
            <person name="Ko S.H."/>
            <person name="Yang S.H."/>
            <person name="Shin Y.K."/>
            <person name="Lee J.S."/>
        </authorList>
    </citation>
    <scope>NUCLEOTIDE SEQUENCE [LARGE SCALE GENOMIC DNA]</scope>
    <source>
        <strain evidence="3 4">KCTC 39748</strain>
    </source>
</reference>
<keyword evidence="2" id="KW-1133">Transmembrane helix</keyword>
<dbReference type="KEGG" id="nbe:Back2_03210"/>
<protein>
    <submittedName>
        <fullName evidence="3">Membrane protein</fullName>
    </submittedName>
</protein>
<evidence type="ECO:0000313" key="3">
    <source>
        <dbReference type="EMBL" id="BBH16034.1"/>
    </source>
</evidence>
<evidence type="ECO:0000256" key="1">
    <source>
        <dbReference type="ARBA" id="ARBA00009108"/>
    </source>
</evidence>
<dbReference type="Pfam" id="PF05949">
    <property type="entry name" value="DUF881"/>
    <property type="match status" value="1"/>
</dbReference>
<proteinExistence type="inferred from homology"/>
<dbReference type="PANTHER" id="PTHR37313">
    <property type="entry name" value="UPF0749 PROTEIN RV1825"/>
    <property type="match status" value="1"/>
</dbReference>
<dbReference type="OrthoDB" id="3218134at2"/>
<dbReference type="Gene3D" id="3.30.70.1880">
    <property type="entry name" value="Protein of unknown function DUF881"/>
    <property type="match status" value="1"/>
</dbReference>
<organism evidence="3 4">
    <name type="scientific">Nocardioides baekrokdamisoli</name>
    <dbReference type="NCBI Taxonomy" id="1804624"/>
    <lineage>
        <taxon>Bacteria</taxon>
        <taxon>Bacillati</taxon>
        <taxon>Actinomycetota</taxon>
        <taxon>Actinomycetes</taxon>
        <taxon>Propionibacteriales</taxon>
        <taxon>Nocardioidaceae</taxon>
        <taxon>Nocardioides</taxon>
    </lineage>
</organism>
<name>A0A3G9IXZ3_9ACTN</name>
<keyword evidence="4" id="KW-1185">Reference proteome</keyword>
<feature type="transmembrane region" description="Helical" evidence="2">
    <location>
        <begin position="46"/>
        <end position="64"/>
    </location>
</feature>
<dbReference type="GO" id="GO:0005886">
    <property type="term" value="C:plasma membrane"/>
    <property type="evidence" value="ECO:0007669"/>
    <property type="project" value="TreeGrafter"/>
</dbReference>
<dbReference type="Proteomes" id="UP000271573">
    <property type="component" value="Chromosome"/>
</dbReference>
<dbReference type="AlphaFoldDB" id="A0A3G9IXZ3"/>
<gene>
    <name evidence="3" type="ORF">Back2_03210</name>
</gene>
<evidence type="ECO:0000313" key="4">
    <source>
        <dbReference type="Proteomes" id="UP000271573"/>
    </source>
</evidence>
<dbReference type="EMBL" id="AP019307">
    <property type="protein sequence ID" value="BBH16034.1"/>
    <property type="molecule type" value="Genomic_DNA"/>
</dbReference>
<keyword evidence="2" id="KW-0472">Membrane</keyword>
<sequence length="271" mass="27628">MPDRATARARAAVPLLTLITEQSLDADYEVVAARGPSQAPPGRRRTVIATVVALAGILGTIAFVQTSRSAALQRTDKDDLIARVTAAKAALNDEGRRLSLLQASTSSATNAYGRVDGQWRAALGDLNNLGAQAGSAPVSGTGIQVTVTDGGSSGGQVQDSDLRALVNALWIAGAKAISINGERLSTRSAMRNSGSVIRLNGVSLSSPYVVTAVGPAVGTWSATVSGGTFRSGASTFGFTYSEAYPGSVTVPAGSSGMLTLSYAKPSGKDQQ</sequence>